<dbReference type="AlphaFoldDB" id="A0A174A0R9"/>
<protein>
    <submittedName>
        <fullName evidence="2">AAA family ATPase</fullName>
    </submittedName>
    <submittedName>
        <fullName evidence="1">DNA repair protein RadA</fullName>
    </submittedName>
</protein>
<dbReference type="Gene3D" id="3.40.50.300">
    <property type="entry name" value="P-loop containing nucleotide triphosphate hydrolases"/>
    <property type="match status" value="1"/>
</dbReference>
<dbReference type="EMBL" id="WKPR01000029">
    <property type="protein sequence ID" value="MSB21904.1"/>
    <property type="molecule type" value="Genomic_DNA"/>
</dbReference>
<evidence type="ECO:0000313" key="4">
    <source>
        <dbReference type="Proteomes" id="UP000434475"/>
    </source>
</evidence>
<evidence type="ECO:0000313" key="3">
    <source>
        <dbReference type="Proteomes" id="UP000095746"/>
    </source>
</evidence>
<proteinExistence type="predicted"/>
<gene>
    <name evidence="1" type="ORF">ERS852411_00527</name>
    <name evidence="2" type="ORF">GKE97_20710</name>
</gene>
<organism evidence="1 3">
    <name type="scientific">Flavonifractor plautii</name>
    <name type="common">Fusobacterium plautii</name>
    <dbReference type="NCBI Taxonomy" id="292800"/>
    <lineage>
        <taxon>Bacteria</taxon>
        <taxon>Bacillati</taxon>
        <taxon>Bacillota</taxon>
        <taxon>Clostridia</taxon>
        <taxon>Eubacteriales</taxon>
        <taxon>Oscillospiraceae</taxon>
        <taxon>Flavonifractor</taxon>
    </lineage>
</organism>
<reference evidence="2 4" key="2">
    <citation type="journal article" date="2019" name="Nat. Med.">
        <title>A library of human gut bacterial isolates paired with longitudinal multiomics data enables mechanistic microbiome research.</title>
        <authorList>
            <person name="Poyet M."/>
            <person name="Groussin M."/>
            <person name="Gibbons S.M."/>
            <person name="Avila-Pacheco J."/>
            <person name="Jiang X."/>
            <person name="Kearney S.M."/>
            <person name="Perrotta A.R."/>
            <person name="Berdy B."/>
            <person name="Zhao S."/>
            <person name="Lieberman T.D."/>
            <person name="Swanson P.K."/>
            <person name="Smith M."/>
            <person name="Roesemann S."/>
            <person name="Alexander J.E."/>
            <person name="Rich S.A."/>
            <person name="Livny J."/>
            <person name="Vlamakis H."/>
            <person name="Clish C."/>
            <person name="Bullock K."/>
            <person name="Deik A."/>
            <person name="Scott J."/>
            <person name="Pierce K.A."/>
            <person name="Xavier R.J."/>
            <person name="Alm E.J."/>
        </authorList>
    </citation>
    <scope>NUCLEOTIDE SEQUENCE [LARGE SCALE GENOMIC DNA]</scope>
    <source>
        <strain evidence="2 4">BIOML-A2</strain>
    </source>
</reference>
<evidence type="ECO:0000313" key="2">
    <source>
        <dbReference type="EMBL" id="MSB21904.1"/>
    </source>
</evidence>
<reference evidence="1 3" key="1">
    <citation type="submission" date="2015-09" db="EMBL/GenBank/DDBJ databases">
        <authorList>
            <consortium name="Pathogen Informatics"/>
        </authorList>
    </citation>
    <scope>NUCLEOTIDE SEQUENCE [LARGE SCALE GENOMIC DNA]</scope>
    <source>
        <strain evidence="1 3">2789STDY5608854</strain>
    </source>
</reference>
<sequence length="386" mass="43698">MFEHKKTAALNPSAPTDGGQLLLKNATIVTENPAEGNPYTETSTLDLEKRLREWEQMQSPDYLHMVGMEELMDQTFPVKEPVIDGLLYKGVYLFAGAPKIGKSFLVLQIAYAVSTGQAIWGYQVHRGTVLYLALEDQYRRLQERMARMFGVDGHGDLMLAVAAKRLGQGLEQQMEYFLKRYPKAQMIVIDTLQKVREMAGERYSYASDYEVIGQLKTFADFHNICILIVHHTRKQQAEDSFEMISGTTGLLGCADGALLLHKEKRTDHRAILNIVGRDQPDQRLRLLRNEENLTWTLEGADCELWREPPDPLLEQVAQLVMPEQPVWQGSGAEMLEKLGLKTTASSLTRRLNVRAGQLYSTYGIAYKNIRDRAGSHITLTLKNEPV</sequence>
<dbReference type="Pfam" id="PF13481">
    <property type="entry name" value="AAA_25"/>
    <property type="match status" value="1"/>
</dbReference>
<accession>A0A174A0R9</accession>
<dbReference type="Proteomes" id="UP000434475">
    <property type="component" value="Unassembled WGS sequence"/>
</dbReference>
<dbReference type="EMBL" id="CYZT01000018">
    <property type="protein sequence ID" value="CUN81449.1"/>
    <property type="molecule type" value="Genomic_DNA"/>
</dbReference>
<dbReference type="Proteomes" id="UP000095746">
    <property type="component" value="Unassembled WGS sequence"/>
</dbReference>
<dbReference type="InterPro" id="IPR027417">
    <property type="entry name" value="P-loop_NTPase"/>
</dbReference>
<dbReference type="SUPFAM" id="SSF52540">
    <property type="entry name" value="P-loop containing nucleoside triphosphate hydrolases"/>
    <property type="match status" value="1"/>
</dbReference>
<evidence type="ECO:0000313" key="1">
    <source>
        <dbReference type="EMBL" id="CUN81449.1"/>
    </source>
</evidence>
<name>A0A174A0R9_FLAPL</name>